<organism evidence="2 3">
    <name type="scientific">Ephemerocybe angulata</name>
    <dbReference type="NCBI Taxonomy" id="980116"/>
    <lineage>
        <taxon>Eukaryota</taxon>
        <taxon>Fungi</taxon>
        <taxon>Dikarya</taxon>
        <taxon>Basidiomycota</taxon>
        <taxon>Agaricomycotina</taxon>
        <taxon>Agaricomycetes</taxon>
        <taxon>Agaricomycetidae</taxon>
        <taxon>Agaricales</taxon>
        <taxon>Agaricineae</taxon>
        <taxon>Psathyrellaceae</taxon>
        <taxon>Ephemerocybe</taxon>
    </lineage>
</organism>
<proteinExistence type="predicted"/>
<evidence type="ECO:0000256" key="1">
    <source>
        <dbReference type="SAM" id="MobiDB-lite"/>
    </source>
</evidence>
<dbReference type="OrthoDB" id="10292768at2759"/>
<dbReference type="Proteomes" id="UP000541558">
    <property type="component" value="Unassembled WGS sequence"/>
</dbReference>
<comment type="caution">
    <text evidence="2">The sequence shown here is derived from an EMBL/GenBank/DDBJ whole genome shotgun (WGS) entry which is preliminary data.</text>
</comment>
<name>A0A8H5B0Z7_9AGAR</name>
<evidence type="ECO:0000313" key="2">
    <source>
        <dbReference type="EMBL" id="KAF5314646.1"/>
    </source>
</evidence>
<gene>
    <name evidence="2" type="ORF">D9611_007127</name>
</gene>
<keyword evidence="3" id="KW-1185">Reference proteome</keyword>
<protein>
    <submittedName>
        <fullName evidence="2">Uncharacterized protein</fullName>
    </submittedName>
</protein>
<reference evidence="2 3" key="1">
    <citation type="journal article" date="2020" name="ISME J.">
        <title>Uncovering the hidden diversity of litter-decomposition mechanisms in mushroom-forming fungi.</title>
        <authorList>
            <person name="Floudas D."/>
            <person name="Bentzer J."/>
            <person name="Ahren D."/>
            <person name="Johansson T."/>
            <person name="Persson P."/>
            <person name="Tunlid A."/>
        </authorList>
    </citation>
    <scope>NUCLEOTIDE SEQUENCE [LARGE SCALE GENOMIC DNA]</scope>
    <source>
        <strain evidence="2 3">CBS 175.51</strain>
    </source>
</reference>
<dbReference type="EMBL" id="JAACJK010000221">
    <property type="protein sequence ID" value="KAF5314646.1"/>
    <property type="molecule type" value="Genomic_DNA"/>
</dbReference>
<feature type="region of interest" description="Disordered" evidence="1">
    <location>
        <begin position="394"/>
        <end position="419"/>
    </location>
</feature>
<accession>A0A8H5B0Z7</accession>
<evidence type="ECO:0000313" key="3">
    <source>
        <dbReference type="Proteomes" id="UP000541558"/>
    </source>
</evidence>
<dbReference type="AlphaFoldDB" id="A0A8H5B0Z7"/>
<sequence length="564" mass="61802">MATYSRLLSIPHELTTEIVAHLAHPVTLPSSPCLNSPSFQSHWDAFSQYKLAPPSSDDLRNLALTHTQLLPFCRSQLFRSLRIYPGITPARVSALVDLFRRAPELVDEVKMLWWTVGVEEYKSARAGWQWFKHAFEEREVRNAGERLDLVCLLAQRGLDDEDLGIRRKGSGLRRVWITGCESQRMFDAAQSRGGPSGLMSTFEDEEAALGVMKVLQGVLSSQALSYVSMVNIAFPAEALRLCENLRELRLGEGVTVVPPVTEHRRWHGWRASPHAPACLRVLTLQSGHRSSRNTTSPGTDALFEHRRDSNLWDDEEDQGAEFQPVLDLRGLESLSCQYPSRLFAPSRGDGAGKNLKAVSLQVTDFDTLADDIESGAFPLSSDDQPLEHLSLSCTLPPMPSGSPAGHLPTQPPSSTLHSPMAVVPPLTPSGRLSQMLSTLATARDAPESMEVELRTSVEQGARILRATDGLDLLPLARKLASTVYSGFRDVHHQSRSLKVNFSLAPSCTSVSPDGSLMNVDEQMGQQMVDNIAKLEGLIADRHAEAVAILGSVGVHLGIGYTLTA</sequence>